<sequence>MLSLISPIQRGKLGLDKLEPNRLRENALCCYSHFGSNWRFVPVYMVDFCVCQEILGFMSGSESVSQPNMKSGLKVHLVVTHGLDKEQENVSQKQSPAMPLRANWMPLTKGNLKIGEHSGWHESMAFPRSVNESTRLFVEEGYPWAFGQMRNDDRLSVDGIVTRPGQSLIWDDKKHFDGFVDPRSADLMKRAGHSGKNLGTYLSVTISNTEMLQPRAANAKERFCNPEDEEHRLAGGNDCNPI</sequence>
<protein>
    <submittedName>
        <fullName evidence="1">Uncharacterized protein</fullName>
    </submittedName>
</protein>
<name>A0A5B0M2G5_PUCGR</name>
<proteinExistence type="predicted"/>
<keyword evidence="2" id="KW-1185">Reference proteome</keyword>
<evidence type="ECO:0000313" key="2">
    <source>
        <dbReference type="Proteomes" id="UP000324748"/>
    </source>
</evidence>
<dbReference type="Proteomes" id="UP000324748">
    <property type="component" value="Unassembled WGS sequence"/>
</dbReference>
<gene>
    <name evidence="1" type="ORF">PGT21_013755</name>
</gene>
<accession>A0A5B0M2G5</accession>
<comment type="caution">
    <text evidence="1">The sequence shown here is derived from an EMBL/GenBank/DDBJ whole genome shotgun (WGS) entry which is preliminary data.</text>
</comment>
<reference evidence="1 2" key="1">
    <citation type="submission" date="2019-05" db="EMBL/GenBank/DDBJ databases">
        <title>Emergence of the Ug99 lineage of the wheat stem rust pathogen through somatic hybridization.</title>
        <authorList>
            <person name="Li F."/>
            <person name="Upadhyaya N.M."/>
            <person name="Sperschneider J."/>
            <person name="Matny O."/>
            <person name="Nguyen-Phuc H."/>
            <person name="Mago R."/>
            <person name="Raley C."/>
            <person name="Miller M.E."/>
            <person name="Silverstein K.A.T."/>
            <person name="Henningsen E."/>
            <person name="Hirsch C.D."/>
            <person name="Visser B."/>
            <person name="Pretorius Z.A."/>
            <person name="Steffenson B.J."/>
            <person name="Schwessinger B."/>
            <person name="Dodds P.N."/>
            <person name="Figueroa M."/>
        </authorList>
    </citation>
    <scope>NUCLEOTIDE SEQUENCE [LARGE SCALE GENOMIC DNA]</scope>
    <source>
        <strain evidence="1">21-0</strain>
    </source>
</reference>
<dbReference type="EMBL" id="VSWC01000171">
    <property type="protein sequence ID" value="KAA1070499.1"/>
    <property type="molecule type" value="Genomic_DNA"/>
</dbReference>
<dbReference type="AlphaFoldDB" id="A0A5B0M2G5"/>
<evidence type="ECO:0000313" key="1">
    <source>
        <dbReference type="EMBL" id="KAA1070499.1"/>
    </source>
</evidence>
<organism evidence="1 2">
    <name type="scientific">Puccinia graminis f. sp. tritici</name>
    <dbReference type="NCBI Taxonomy" id="56615"/>
    <lineage>
        <taxon>Eukaryota</taxon>
        <taxon>Fungi</taxon>
        <taxon>Dikarya</taxon>
        <taxon>Basidiomycota</taxon>
        <taxon>Pucciniomycotina</taxon>
        <taxon>Pucciniomycetes</taxon>
        <taxon>Pucciniales</taxon>
        <taxon>Pucciniaceae</taxon>
        <taxon>Puccinia</taxon>
    </lineage>
</organism>
<dbReference type="OrthoDB" id="10275231at2759"/>